<evidence type="ECO:0000256" key="4">
    <source>
        <dbReference type="ARBA" id="ARBA00022679"/>
    </source>
</evidence>
<evidence type="ECO:0000313" key="9">
    <source>
        <dbReference type="EMBL" id="GAG31514.1"/>
    </source>
</evidence>
<evidence type="ECO:0000259" key="8">
    <source>
        <dbReference type="Pfam" id="PF05690"/>
    </source>
</evidence>
<dbReference type="PANTHER" id="PTHR34266">
    <property type="entry name" value="THIAZOLE SYNTHASE"/>
    <property type="match status" value="1"/>
</dbReference>
<dbReference type="EC" id="2.8.1.10" evidence="3"/>
<accession>X0WKN1</accession>
<gene>
    <name evidence="9" type="ORF">S01H1_68361</name>
</gene>
<comment type="function">
    <text evidence="1">Catalyzes the rearrangement of 1-deoxy-D-xylulose 5-phosphate (DXP) to produce the thiazole phosphate moiety of thiamine. Sulfur is provided by the thiocarboxylate moiety of the carrier protein ThiS. In vitro, sulfur can be provided by H(2)S.</text>
</comment>
<dbReference type="AlphaFoldDB" id="X0WKN1"/>
<comment type="caution">
    <text evidence="9">The sequence shown here is derived from an EMBL/GenBank/DDBJ whole genome shotgun (WGS) entry which is preliminary data.</text>
</comment>
<keyword evidence="6" id="KW-0704">Schiff base</keyword>
<feature type="non-terminal residue" evidence="9">
    <location>
        <position position="106"/>
    </location>
</feature>
<sequence>MSTDVAPAPPLRIGTHELASRLIVGTGKYASHDLMNAALEAAGADCLTVAVRRERLYDAAGRSLLDALDTSRYRLLPNTAGCFTADDAVRVARLGRELLQGLENAG</sequence>
<keyword evidence="5" id="KW-0784">Thiamine biosynthesis</keyword>
<dbReference type="Gene3D" id="3.20.20.70">
    <property type="entry name" value="Aldolase class I"/>
    <property type="match status" value="1"/>
</dbReference>
<name>X0WKN1_9ZZZZ</name>
<comment type="catalytic activity">
    <reaction evidence="7">
        <text>[ThiS sulfur-carrier protein]-C-terminal-Gly-aminoethanethioate + 2-iminoacetate + 1-deoxy-D-xylulose 5-phosphate = [ThiS sulfur-carrier protein]-C-terminal Gly-Gly + 2-[(2R,5Z)-2-carboxy-4-methylthiazol-5(2H)-ylidene]ethyl phosphate + 2 H2O + H(+)</text>
        <dbReference type="Rhea" id="RHEA:26297"/>
        <dbReference type="Rhea" id="RHEA-COMP:12909"/>
        <dbReference type="Rhea" id="RHEA-COMP:19908"/>
        <dbReference type="ChEBI" id="CHEBI:15377"/>
        <dbReference type="ChEBI" id="CHEBI:15378"/>
        <dbReference type="ChEBI" id="CHEBI:57792"/>
        <dbReference type="ChEBI" id="CHEBI:62899"/>
        <dbReference type="ChEBI" id="CHEBI:77846"/>
        <dbReference type="ChEBI" id="CHEBI:90778"/>
        <dbReference type="ChEBI" id="CHEBI:232372"/>
        <dbReference type="EC" id="2.8.1.10"/>
    </reaction>
</comment>
<dbReference type="InterPro" id="IPR008867">
    <property type="entry name" value="ThiG"/>
</dbReference>
<evidence type="ECO:0000256" key="1">
    <source>
        <dbReference type="ARBA" id="ARBA00002834"/>
    </source>
</evidence>
<feature type="domain" description="Thiazole synthase ThiG" evidence="8">
    <location>
        <begin position="13"/>
        <end position="100"/>
    </location>
</feature>
<dbReference type="InterPro" id="IPR033983">
    <property type="entry name" value="Thiazole_synthase_ThiG"/>
</dbReference>
<evidence type="ECO:0000256" key="5">
    <source>
        <dbReference type="ARBA" id="ARBA00022977"/>
    </source>
</evidence>
<comment type="pathway">
    <text evidence="2">Cofactor biosynthesis; thiamine diphosphate biosynthesis.</text>
</comment>
<evidence type="ECO:0000256" key="6">
    <source>
        <dbReference type="ARBA" id="ARBA00023270"/>
    </source>
</evidence>
<evidence type="ECO:0000256" key="3">
    <source>
        <dbReference type="ARBA" id="ARBA00011960"/>
    </source>
</evidence>
<organism evidence="9">
    <name type="scientific">marine sediment metagenome</name>
    <dbReference type="NCBI Taxonomy" id="412755"/>
    <lineage>
        <taxon>unclassified sequences</taxon>
        <taxon>metagenomes</taxon>
        <taxon>ecological metagenomes</taxon>
    </lineage>
</organism>
<dbReference type="PANTHER" id="PTHR34266:SF2">
    <property type="entry name" value="THIAZOLE SYNTHASE"/>
    <property type="match status" value="1"/>
</dbReference>
<evidence type="ECO:0000256" key="7">
    <source>
        <dbReference type="ARBA" id="ARBA00049897"/>
    </source>
</evidence>
<proteinExistence type="predicted"/>
<dbReference type="GO" id="GO:1990107">
    <property type="term" value="F:thiazole synthase activity"/>
    <property type="evidence" value="ECO:0007669"/>
    <property type="project" value="UniProtKB-EC"/>
</dbReference>
<reference evidence="9" key="1">
    <citation type="journal article" date="2014" name="Front. Microbiol.">
        <title>High frequency of phylogenetically diverse reductive dehalogenase-homologous genes in deep subseafloor sedimentary metagenomes.</title>
        <authorList>
            <person name="Kawai M."/>
            <person name="Futagami T."/>
            <person name="Toyoda A."/>
            <person name="Takaki Y."/>
            <person name="Nishi S."/>
            <person name="Hori S."/>
            <person name="Arai W."/>
            <person name="Tsubouchi T."/>
            <person name="Morono Y."/>
            <person name="Uchiyama I."/>
            <person name="Ito T."/>
            <person name="Fujiyama A."/>
            <person name="Inagaki F."/>
            <person name="Takami H."/>
        </authorList>
    </citation>
    <scope>NUCLEOTIDE SEQUENCE</scope>
    <source>
        <strain evidence="9">Expedition CK06-06</strain>
    </source>
</reference>
<dbReference type="InterPro" id="IPR013785">
    <property type="entry name" value="Aldolase_TIM"/>
</dbReference>
<keyword evidence="4" id="KW-0808">Transferase</keyword>
<dbReference type="SUPFAM" id="SSF110399">
    <property type="entry name" value="ThiG-like"/>
    <property type="match status" value="1"/>
</dbReference>
<protein>
    <recommendedName>
        <fullName evidence="3">thiazole synthase</fullName>
        <ecNumber evidence="3">2.8.1.10</ecNumber>
    </recommendedName>
</protein>
<evidence type="ECO:0000256" key="2">
    <source>
        <dbReference type="ARBA" id="ARBA00004948"/>
    </source>
</evidence>
<dbReference type="EMBL" id="BARS01045332">
    <property type="protein sequence ID" value="GAG31514.1"/>
    <property type="molecule type" value="Genomic_DNA"/>
</dbReference>
<dbReference type="Pfam" id="PF05690">
    <property type="entry name" value="ThiG"/>
    <property type="match status" value="1"/>
</dbReference>